<dbReference type="AlphaFoldDB" id="A0AAV4YAS9"/>
<protein>
    <submittedName>
        <fullName evidence="1">Uncharacterized protein</fullName>
    </submittedName>
</protein>
<comment type="caution">
    <text evidence="1">The sequence shown here is derived from an EMBL/GenBank/DDBJ whole genome shotgun (WGS) entry which is preliminary data.</text>
</comment>
<proteinExistence type="predicted"/>
<organism evidence="1 2">
    <name type="scientific">Caerostris extrusa</name>
    <name type="common">Bark spider</name>
    <name type="synonym">Caerostris bankana</name>
    <dbReference type="NCBI Taxonomy" id="172846"/>
    <lineage>
        <taxon>Eukaryota</taxon>
        <taxon>Metazoa</taxon>
        <taxon>Ecdysozoa</taxon>
        <taxon>Arthropoda</taxon>
        <taxon>Chelicerata</taxon>
        <taxon>Arachnida</taxon>
        <taxon>Araneae</taxon>
        <taxon>Araneomorphae</taxon>
        <taxon>Entelegynae</taxon>
        <taxon>Araneoidea</taxon>
        <taxon>Araneidae</taxon>
        <taxon>Caerostris</taxon>
    </lineage>
</organism>
<name>A0AAV4YAS9_CAEEX</name>
<evidence type="ECO:0000313" key="1">
    <source>
        <dbReference type="EMBL" id="GIZ04024.1"/>
    </source>
</evidence>
<evidence type="ECO:0000313" key="2">
    <source>
        <dbReference type="Proteomes" id="UP001054945"/>
    </source>
</evidence>
<sequence>MSQSNGVRLQSREGVVLTNFRAAAARGQIDCNQLKSEEESFGIRNKKDESSEVEAFRRKERITSTIVPVLGSSIVGRGGSPLSSRFKSGDCENRHEWNQTGSFFTTYCMLCRRMQCSGVRYSITPDLIRHNRRYSKLMAFNVPVMPPSLSSCSPV</sequence>
<accession>A0AAV4YAS9</accession>
<gene>
    <name evidence="1" type="ORF">CEXT_619591</name>
</gene>
<keyword evidence="2" id="KW-1185">Reference proteome</keyword>
<reference evidence="1 2" key="1">
    <citation type="submission" date="2021-06" db="EMBL/GenBank/DDBJ databases">
        <title>Caerostris extrusa draft genome.</title>
        <authorList>
            <person name="Kono N."/>
            <person name="Arakawa K."/>
        </authorList>
    </citation>
    <scope>NUCLEOTIDE SEQUENCE [LARGE SCALE GENOMIC DNA]</scope>
</reference>
<dbReference type="Proteomes" id="UP001054945">
    <property type="component" value="Unassembled WGS sequence"/>
</dbReference>
<dbReference type="EMBL" id="BPLR01001682">
    <property type="protein sequence ID" value="GIZ04024.1"/>
    <property type="molecule type" value="Genomic_DNA"/>
</dbReference>